<accession>A0A2R8FDP5</accession>
<name>A0A2R8FDP5_9VIRU</name>
<protein>
    <submittedName>
        <fullName evidence="1">Uncharacterized protein</fullName>
    </submittedName>
</protein>
<dbReference type="Proteomes" id="UP000273054">
    <property type="component" value="Segment"/>
</dbReference>
<evidence type="ECO:0000313" key="1">
    <source>
        <dbReference type="EMBL" id="SPN79147.1"/>
    </source>
</evidence>
<evidence type="ECO:0000313" key="2">
    <source>
        <dbReference type="Proteomes" id="UP000273054"/>
    </source>
</evidence>
<dbReference type="EMBL" id="LT994651">
    <property type="protein sequence ID" value="SPN79147.1"/>
    <property type="molecule type" value="Genomic_DNA"/>
</dbReference>
<gene>
    <name evidence="1" type="ORF">BRZCDTV_182</name>
</gene>
<reference evidence="1" key="1">
    <citation type="submission" date="2018-03" db="EMBL/GenBank/DDBJ databases">
        <authorList>
            <consortium name="Urmite Genomes"/>
        </authorList>
    </citation>
    <scope>NUCLEOTIDE SEQUENCE [LARGE SCALE GENOMIC DNA]</scope>
    <source>
        <strain evidence="1">IHUMI-27.7</strain>
    </source>
</reference>
<organism evidence="1">
    <name type="scientific">Brazilian cedratvirus IHUMI</name>
    <dbReference type="NCBI Taxonomy" id="2126980"/>
    <lineage>
        <taxon>Viruses</taxon>
        <taxon>Pithoviruses</taxon>
        <taxon>Orthocedratvirinae</taxon>
        <taxon>Alphacedratvirus</taxon>
        <taxon>Alphacedratvirus brasiliense</taxon>
    </lineage>
</organism>
<sequence length="170" mass="19977">MSCTYCLSTPSSKNYKMHLEKCKSYVEHARKVFSGDNMDISPPLKNTGWCCRYCSGMSFRDKDTKISHEELCKKKVLYARKIFNQASYEREIRDLVSTISSDSHFVKFTTWIKNYSNGDLVKKLSQGDLFADQIYKHMCNIFLKNINKNLYGQADRYIFVLKDEFNDMVY</sequence>
<proteinExistence type="predicted"/>
<keyword evidence="2" id="KW-1185">Reference proteome</keyword>